<feature type="transmembrane region" description="Helical" evidence="1">
    <location>
        <begin position="169"/>
        <end position="189"/>
    </location>
</feature>
<feature type="transmembrane region" description="Helical" evidence="1">
    <location>
        <begin position="221"/>
        <end position="250"/>
    </location>
</feature>
<sequence>MDLTCGSMMNDNGRTPFPAQNPGQTGGLRPGQVRLLAGIMVLLCILYVALALTPSSYSLAYEYLGLAPQQPLLGTARYIRTDEWMVFTPYIQIAVNNDFGQVNAHSAYHESLRTFQALPLLDWGLLFKPYHWAFFVLPAANAYSFFFMFMAMAFLSGWALLLRQLRMPALAAVLVSTTLFFAPFVQVWWTSNAGAFALAPWAAVAWLGIGHRALRIVASAYALAAWLIAVSYPPFIISSVLALAVLVLAVRRDAITVVRLVDAAIAGAIALAVFVGYFHDIIPIVRNTVYPGQRQSAGGGVGLTSLLAHLFPNLMTYRFAPLPLFKASNDCEIAVLGSLLPLFTLVLADGARLREWAKSHRSSLLILAAGLLFIACWIFLPVPAVVGKLTTLSMVPPARALLAFGLLLNIACAMILVHCGVRLQRWRLLLLAALLMVGSLAKFLFGEGQFSRLHSTADAIPYLCLAGLAVAARRPKLSAHAASLVLATAALANLLGNGLFNPVQQAGPIFAMDRAAVLHSLQARGSATTTEGVLVAPGGFGGLLPGVGIPAVNHVLYLPQMDYFRRYFPSMSDDDFNFTFNRYHHITVAPDGDAPRVLQGDLVELPAKPLLATPAR</sequence>
<feature type="transmembrane region" description="Helical" evidence="1">
    <location>
        <begin position="332"/>
        <end position="351"/>
    </location>
</feature>
<feature type="transmembrane region" description="Helical" evidence="1">
    <location>
        <begin position="195"/>
        <end position="214"/>
    </location>
</feature>
<feature type="transmembrane region" description="Helical" evidence="1">
    <location>
        <begin position="35"/>
        <end position="53"/>
    </location>
</feature>
<reference evidence="3" key="1">
    <citation type="submission" date="2018-09" db="EMBL/GenBank/DDBJ databases">
        <authorList>
            <person name="Groschel M."/>
            <person name="Kohl T."/>
            <person name="Conchillo-Sole O."/>
            <person name="Mamat U."/>
            <person name="Yero D."/>
            <person name="Niemann S."/>
            <person name="Daura X."/>
            <person name="Gibert I."/>
        </authorList>
    </citation>
    <scope>NUCLEOTIDE SEQUENCE</scope>
    <source>
        <strain evidence="3">OG156</strain>
    </source>
</reference>
<organism evidence="3 4">
    <name type="scientific">Stenotrophomonas maltophilia</name>
    <name type="common">Pseudomonas maltophilia</name>
    <name type="synonym">Xanthomonas maltophilia</name>
    <dbReference type="NCBI Taxonomy" id="40324"/>
    <lineage>
        <taxon>Bacteria</taxon>
        <taxon>Pseudomonadati</taxon>
        <taxon>Pseudomonadota</taxon>
        <taxon>Gammaproteobacteria</taxon>
        <taxon>Lysobacterales</taxon>
        <taxon>Lysobacteraceae</taxon>
        <taxon>Stenotrophomonas</taxon>
        <taxon>Stenotrophomonas maltophilia group</taxon>
    </lineage>
</organism>
<evidence type="ECO:0000256" key="1">
    <source>
        <dbReference type="SAM" id="Phobius"/>
    </source>
</evidence>
<feature type="transmembrane region" description="Helical" evidence="1">
    <location>
        <begin position="451"/>
        <end position="472"/>
    </location>
</feature>
<name>A0A2J0SRW4_STEMA</name>
<feature type="domain" description="DUF7657" evidence="2">
    <location>
        <begin position="37"/>
        <end position="415"/>
    </location>
</feature>
<keyword evidence="1" id="KW-1133">Transmembrane helix</keyword>
<reference evidence="3" key="2">
    <citation type="journal article" date="2020" name="Front. Microbiol.">
        <title>Genetic Variants of the DSF Quorum Sensing System in Stenotrophomonas maltophilia Influence Virulence and Resistance Phenotypes Among Genotypically Diverse Clinical Isolates.</title>
        <authorList>
            <person name="Yero D."/>
            <person name="Huedo P."/>
            <person name="Conchillo-Sole O."/>
            <person name="Martinez-Servat S."/>
            <person name="Mamat U."/>
            <person name="Coves X."/>
            <person name="Llanas F."/>
            <person name="Roca I."/>
            <person name="Vila J."/>
            <person name="Schaible U.E."/>
            <person name="Daura X."/>
            <person name="Gibert I."/>
        </authorList>
    </citation>
    <scope>NUCLEOTIDE SEQUENCE</scope>
    <source>
        <strain evidence="3">OG156</strain>
    </source>
</reference>
<proteinExistence type="predicted"/>
<dbReference type="InterPro" id="IPR056074">
    <property type="entry name" value="DUF7657"/>
</dbReference>
<feature type="transmembrane region" description="Helical" evidence="1">
    <location>
        <begin position="132"/>
        <end position="162"/>
    </location>
</feature>
<dbReference type="RefSeq" id="WP_049428875.1">
    <property type="nucleotide sequence ID" value="NZ_NERE01000004.1"/>
</dbReference>
<feature type="transmembrane region" description="Helical" evidence="1">
    <location>
        <begin position="428"/>
        <end position="445"/>
    </location>
</feature>
<protein>
    <recommendedName>
        <fullName evidence="2">DUF7657 domain-containing protein</fullName>
    </recommendedName>
</protein>
<keyword evidence="1" id="KW-0472">Membrane</keyword>
<dbReference type="EMBL" id="RAUE01000002">
    <property type="protein sequence ID" value="MBA0309735.1"/>
    <property type="molecule type" value="Genomic_DNA"/>
</dbReference>
<evidence type="ECO:0000313" key="3">
    <source>
        <dbReference type="EMBL" id="MBA0309735.1"/>
    </source>
</evidence>
<keyword evidence="1" id="KW-0812">Transmembrane</keyword>
<feature type="transmembrane region" description="Helical" evidence="1">
    <location>
        <begin position="363"/>
        <end position="380"/>
    </location>
</feature>
<dbReference type="Pfam" id="PF24677">
    <property type="entry name" value="DUF7657"/>
    <property type="match status" value="1"/>
</dbReference>
<evidence type="ECO:0000313" key="4">
    <source>
        <dbReference type="Proteomes" id="UP000822271"/>
    </source>
</evidence>
<evidence type="ECO:0000259" key="2">
    <source>
        <dbReference type="Pfam" id="PF24677"/>
    </source>
</evidence>
<feature type="transmembrane region" description="Helical" evidence="1">
    <location>
        <begin position="400"/>
        <end position="421"/>
    </location>
</feature>
<accession>A0A2J0SRW4</accession>
<comment type="caution">
    <text evidence="3">The sequence shown here is derived from an EMBL/GenBank/DDBJ whole genome shotgun (WGS) entry which is preliminary data.</text>
</comment>
<dbReference type="AlphaFoldDB" id="A0A2J0SRW4"/>
<dbReference type="Proteomes" id="UP000822271">
    <property type="component" value="Unassembled WGS sequence"/>
</dbReference>
<gene>
    <name evidence="3" type="ORF">D7Y33_01645</name>
</gene>
<feature type="transmembrane region" description="Helical" evidence="1">
    <location>
        <begin position="299"/>
        <end position="320"/>
    </location>
</feature>
<feature type="transmembrane region" description="Helical" evidence="1">
    <location>
        <begin position="256"/>
        <end position="278"/>
    </location>
</feature>
<dbReference type="OrthoDB" id="6053736at2"/>
<feature type="transmembrane region" description="Helical" evidence="1">
    <location>
        <begin position="479"/>
        <end position="500"/>
    </location>
</feature>